<dbReference type="GO" id="GO:0020037">
    <property type="term" value="F:heme binding"/>
    <property type="evidence" value="ECO:0007669"/>
    <property type="project" value="UniProtKB-UniRule"/>
</dbReference>
<keyword evidence="4 9" id="KW-0223">Dioxygenase</keyword>
<evidence type="ECO:0000256" key="5">
    <source>
        <dbReference type="ARBA" id="ARBA00023002"/>
    </source>
</evidence>
<feature type="binding site" evidence="9">
    <location>
        <position position="236"/>
    </location>
    <ligand>
        <name>substrate</name>
    </ligand>
</feature>
<evidence type="ECO:0000256" key="7">
    <source>
        <dbReference type="ARBA" id="ARBA00023079"/>
    </source>
</evidence>
<evidence type="ECO:0000313" key="11">
    <source>
        <dbReference type="Proteomes" id="UP000199382"/>
    </source>
</evidence>
<feature type="binding site" evidence="9">
    <location>
        <position position="100"/>
    </location>
    <ligand>
        <name>substrate</name>
    </ligand>
</feature>
<evidence type="ECO:0000256" key="6">
    <source>
        <dbReference type="ARBA" id="ARBA00023004"/>
    </source>
</evidence>
<comment type="function">
    <text evidence="9">Heme-dependent dioxygenase that catalyzes the oxidative cleavage of the L-tryptophan (L-Trp) pyrrole ring and converts L-tryptophan to N-formyl-L-kynurenine. Catalyzes the oxidative cleavage of the indole moiety.</text>
</comment>
<keyword evidence="3 9" id="KW-0479">Metal-binding</keyword>
<evidence type="ECO:0000256" key="4">
    <source>
        <dbReference type="ARBA" id="ARBA00022964"/>
    </source>
</evidence>
<name>A0A1G9BLX0_9RHOB</name>
<dbReference type="Pfam" id="PF03301">
    <property type="entry name" value="Trp_dioxygenase"/>
    <property type="match status" value="2"/>
</dbReference>
<dbReference type="InterPro" id="IPR037217">
    <property type="entry name" value="Trp/Indoleamine_2_3_dOase-like"/>
</dbReference>
<evidence type="ECO:0000256" key="8">
    <source>
        <dbReference type="ARBA" id="ARBA00050412"/>
    </source>
</evidence>
<keyword evidence="6 9" id="KW-0408">Iron</keyword>
<sequence length="264" mass="30049">MADTSEFSYGSHLQLDKLLSTQVPVSGRHDELLFIIQHQTSELWFRLVLAEIDAARSRLKAGDLRGALKALKRVAVVLYHLVQSWEVLRQLDPVDFLSFRGDLGEASGFQSWQYRLLEFALGNRERHMLDAHRDRPEAIAQLEAELSRPSLYQECLIVLDAGIGAEIPIEALVPGGGYEQQQAVLDGWAVVYRDRARHAELYDLAEQLIEIEDRFRCWRFNHVTTVERVIGAKGGTGGTSGVHYLRRMLDVVLFPELWEVRTVL</sequence>
<dbReference type="SUPFAM" id="SSF140959">
    <property type="entry name" value="Indolic compounds 2,3-dioxygenase-like"/>
    <property type="match status" value="1"/>
</dbReference>
<dbReference type="GO" id="GO:0019441">
    <property type="term" value="P:L-tryptophan catabolic process to kynurenine"/>
    <property type="evidence" value="ECO:0007669"/>
    <property type="project" value="UniProtKB-UniRule"/>
</dbReference>
<evidence type="ECO:0000256" key="3">
    <source>
        <dbReference type="ARBA" id="ARBA00022723"/>
    </source>
</evidence>
<dbReference type="RefSeq" id="WP_244520766.1">
    <property type="nucleotide sequence ID" value="NZ_FNEK01000040.1"/>
</dbReference>
<evidence type="ECO:0000256" key="1">
    <source>
        <dbReference type="ARBA" id="ARBA00011881"/>
    </source>
</evidence>
<reference evidence="10 11" key="1">
    <citation type="submission" date="2016-10" db="EMBL/GenBank/DDBJ databases">
        <authorList>
            <person name="de Groot N.N."/>
        </authorList>
    </citation>
    <scope>NUCLEOTIDE SEQUENCE [LARGE SCALE GENOMIC DNA]</scope>
    <source>
        <strain evidence="10 11">DSM 25294</strain>
    </source>
</reference>
<accession>A0A1G9BLX0</accession>
<keyword evidence="2 9" id="KW-0349">Heme</keyword>
<dbReference type="UniPathway" id="UPA00333">
    <property type="reaction ID" value="UER00453"/>
</dbReference>
<evidence type="ECO:0000256" key="9">
    <source>
        <dbReference type="HAMAP-Rule" id="MF_01972"/>
    </source>
</evidence>
<dbReference type="Gene3D" id="1.20.58.480">
    <property type="match status" value="1"/>
</dbReference>
<comment type="pathway">
    <text evidence="9">Amino-acid degradation; L-tryptophan degradation via kynurenine pathway; L-kynurenine from L-tryptophan: step 1/2.</text>
</comment>
<comment type="cofactor">
    <cofactor evidence="9">
        <name>heme</name>
        <dbReference type="ChEBI" id="CHEBI:30413"/>
    </cofactor>
    <text evidence="9">Binds 1 heme group per subunit.</text>
</comment>
<comment type="caution">
    <text evidence="9">Lacks conserved residue(s) required for the propagation of feature annotation.</text>
</comment>
<dbReference type="AlphaFoldDB" id="A0A1G9BLX0"/>
<protein>
    <recommendedName>
        <fullName evidence="9">Tryptophan 2,3-dioxygenase</fullName>
        <shortName evidence="9">TDO</shortName>
        <ecNumber evidence="9">1.13.11.11</ecNumber>
    </recommendedName>
    <alternativeName>
        <fullName evidence="9">Tryptamin 2,3-dioxygenase</fullName>
    </alternativeName>
    <alternativeName>
        <fullName evidence="9">Tryptophan oxygenase</fullName>
        <shortName evidence="9">TO</shortName>
        <shortName evidence="9">TRPO</shortName>
    </alternativeName>
    <alternativeName>
        <fullName evidence="9">Tryptophan pyrrolase</fullName>
    </alternativeName>
    <alternativeName>
        <fullName evidence="9">Tryptophanase</fullName>
    </alternativeName>
</protein>
<dbReference type="HAMAP" id="MF_01972">
    <property type="entry name" value="T23O"/>
    <property type="match status" value="1"/>
</dbReference>
<dbReference type="FunFam" id="1.20.58.480:FF:000001">
    <property type="entry name" value="Tryptophan 2,3-dioxygenase"/>
    <property type="match status" value="1"/>
</dbReference>
<comment type="similarity">
    <text evidence="9">Belongs to the tryptophan 2,3-dioxygenase family.</text>
</comment>
<dbReference type="Proteomes" id="UP000199382">
    <property type="component" value="Unassembled WGS sequence"/>
</dbReference>
<comment type="catalytic activity">
    <reaction evidence="8 9">
        <text>L-tryptophan + O2 = N-formyl-L-kynurenine</text>
        <dbReference type="Rhea" id="RHEA:24536"/>
        <dbReference type="ChEBI" id="CHEBI:15379"/>
        <dbReference type="ChEBI" id="CHEBI:57912"/>
        <dbReference type="ChEBI" id="CHEBI:58629"/>
        <dbReference type="EC" id="1.13.11.11"/>
    </reaction>
</comment>
<gene>
    <name evidence="9" type="primary">kynA</name>
    <name evidence="10" type="ORF">SAMN04488026_104016</name>
</gene>
<comment type="subunit">
    <text evidence="1 9">Homotetramer.</text>
</comment>
<dbReference type="STRING" id="571298.SAMN04488026_104016"/>
<evidence type="ECO:0000256" key="2">
    <source>
        <dbReference type="ARBA" id="ARBA00022617"/>
    </source>
</evidence>
<dbReference type="PANTHER" id="PTHR10138">
    <property type="entry name" value="TRYPTOPHAN 2,3-DIOXYGENASE"/>
    <property type="match status" value="1"/>
</dbReference>
<keyword evidence="11" id="KW-1185">Reference proteome</keyword>
<dbReference type="GO" id="GO:0004833">
    <property type="term" value="F:L-tryptophan 2,3-dioxygenase activity"/>
    <property type="evidence" value="ECO:0007669"/>
    <property type="project" value="UniProtKB-UniRule"/>
</dbReference>
<dbReference type="InterPro" id="IPR004981">
    <property type="entry name" value="Trp_2_3_dOase"/>
</dbReference>
<dbReference type="EC" id="1.13.11.11" evidence="9"/>
<feature type="binding site" description="axial binding residue" evidence="9">
    <location>
        <position position="222"/>
    </location>
    <ligand>
        <name>heme</name>
        <dbReference type="ChEBI" id="CHEBI:30413"/>
    </ligand>
    <ligandPart>
        <name>Fe</name>
        <dbReference type="ChEBI" id="CHEBI:18248"/>
    </ligandPart>
</feature>
<keyword evidence="5 9" id="KW-0560">Oxidoreductase</keyword>
<evidence type="ECO:0000313" key="10">
    <source>
        <dbReference type="EMBL" id="SDK40518.1"/>
    </source>
</evidence>
<organism evidence="10 11">
    <name type="scientific">Aliiruegeria lutimaris</name>
    <dbReference type="NCBI Taxonomy" id="571298"/>
    <lineage>
        <taxon>Bacteria</taxon>
        <taxon>Pseudomonadati</taxon>
        <taxon>Pseudomonadota</taxon>
        <taxon>Alphaproteobacteria</taxon>
        <taxon>Rhodobacterales</taxon>
        <taxon>Roseobacteraceae</taxon>
        <taxon>Aliiruegeria</taxon>
    </lineage>
</organism>
<dbReference type="EMBL" id="FNEK01000040">
    <property type="protein sequence ID" value="SDK40518.1"/>
    <property type="molecule type" value="Genomic_DNA"/>
</dbReference>
<feature type="binding site" evidence="9">
    <location>
        <begin position="34"/>
        <end position="38"/>
    </location>
    <ligand>
        <name>substrate</name>
    </ligand>
</feature>
<dbReference type="PANTHER" id="PTHR10138:SF0">
    <property type="entry name" value="TRYPTOPHAN 2,3-DIOXYGENASE"/>
    <property type="match status" value="1"/>
</dbReference>
<proteinExistence type="inferred from homology"/>
<keyword evidence="7 9" id="KW-0823">Tryptophan catabolism</keyword>
<dbReference type="GO" id="GO:0046872">
    <property type="term" value="F:metal ion binding"/>
    <property type="evidence" value="ECO:0007669"/>
    <property type="project" value="UniProtKB-KW"/>
</dbReference>
<dbReference type="GO" id="GO:0019442">
    <property type="term" value="P:L-tryptophan catabolic process to acetyl-CoA"/>
    <property type="evidence" value="ECO:0007669"/>
    <property type="project" value="TreeGrafter"/>
</dbReference>